<name>A0AAJ4W6Y8_MYRPR</name>
<dbReference type="AlphaFoldDB" id="A0AAJ4W6Y8"/>
<dbReference type="Pfam" id="PF19514">
    <property type="entry name" value="MobC_2"/>
    <property type="match status" value="1"/>
</dbReference>
<keyword evidence="2" id="KW-1185">Reference proteome</keyword>
<dbReference type="InterPro" id="IPR045788">
    <property type="entry name" value="MobC_2"/>
</dbReference>
<dbReference type="EMBL" id="FOFY01000022">
    <property type="protein sequence ID" value="SER62760.1"/>
    <property type="molecule type" value="Genomic_DNA"/>
</dbReference>
<accession>A0AAJ4W6Y8</accession>
<gene>
    <name evidence="1" type="ORF">SAMN04488089_12215</name>
</gene>
<reference evidence="1 2" key="1">
    <citation type="submission" date="2016-10" db="EMBL/GenBank/DDBJ databases">
        <authorList>
            <person name="Varghese N."/>
            <person name="Submissions S."/>
        </authorList>
    </citation>
    <scope>NUCLEOTIDE SEQUENCE [LARGE SCALE GENOMIC DNA]</scope>
    <source>
        <strain evidence="2">DSM 19823 / KCTC 23066 / CCTCC M 208030 / D25</strain>
    </source>
</reference>
<evidence type="ECO:0008006" key="3">
    <source>
        <dbReference type="Google" id="ProtNLM"/>
    </source>
</evidence>
<organism evidence="1 2">
    <name type="scientific">Myroides profundi</name>
    <dbReference type="NCBI Taxonomy" id="480520"/>
    <lineage>
        <taxon>Bacteria</taxon>
        <taxon>Pseudomonadati</taxon>
        <taxon>Bacteroidota</taxon>
        <taxon>Flavobacteriia</taxon>
        <taxon>Flavobacteriales</taxon>
        <taxon>Flavobacteriaceae</taxon>
        <taxon>Myroides</taxon>
    </lineage>
</organism>
<evidence type="ECO:0000313" key="2">
    <source>
        <dbReference type="Proteomes" id="UP000183496"/>
    </source>
</evidence>
<evidence type="ECO:0000313" key="1">
    <source>
        <dbReference type="EMBL" id="SER62760.1"/>
    </source>
</evidence>
<dbReference type="KEGG" id="mpw:MPR_2156"/>
<sequence>MEKNTNNKIIEKKKTVWHRHTFYLTNQQQKEFSRLLLKYNISNKTKFIASCILNESTKVVLVDQASFEYHASLTGLINHFKAFGINYNTLVNRPDLPLDSQPILKDIEKTTLEFSKVCQEIIKLTLEFESKVLQKIRDYGS</sequence>
<proteinExistence type="predicted"/>
<comment type="caution">
    <text evidence="1">The sequence shown here is derived from an EMBL/GenBank/DDBJ whole genome shotgun (WGS) entry which is preliminary data.</text>
</comment>
<dbReference type="RefSeq" id="WP_041892411.1">
    <property type="nucleotide sequence ID" value="NZ_CP010817.1"/>
</dbReference>
<dbReference type="Proteomes" id="UP000183496">
    <property type="component" value="Unassembled WGS sequence"/>
</dbReference>
<protein>
    <recommendedName>
        <fullName evidence="3">Mobilization protein</fullName>
    </recommendedName>
</protein>